<evidence type="ECO:0000313" key="6">
    <source>
        <dbReference type="EMBL" id="TCT21365.1"/>
    </source>
</evidence>
<evidence type="ECO:0000256" key="4">
    <source>
        <dbReference type="ARBA" id="ARBA00037131"/>
    </source>
</evidence>
<evidence type="ECO:0000259" key="5">
    <source>
        <dbReference type="Pfam" id="PF00582"/>
    </source>
</evidence>
<accession>A0A4R3MYB5</accession>
<dbReference type="CDD" id="cd00293">
    <property type="entry name" value="USP-like"/>
    <property type="match status" value="1"/>
</dbReference>
<keyword evidence="7" id="KW-1185">Reference proteome</keyword>
<dbReference type="InterPro" id="IPR006016">
    <property type="entry name" value="UspA"/>
</dbReference>
<feature type="domain" description="UspA" evidence="5">
    <location>
        <begin position="4"/>
        <end position="139"/>
    </location>
</feature>
<dbReference type="AlphaFoldDB" id="A0A4R3MYB5"/>
<keyword evidence="3" id="KW-0963">Cytoplasm</keyword>
<sequence length="325" mass="35676">MHQFKHILYVADPLVARPWALERAWTLARSAQARLTLIGVAQPVPAGGGLTQEQIDRAIRNDYSTRLDAQLAYFDPQHEVEPKIVFGRLHIEVIREVLRGDYDLVIKAAEGEGSFRERLFGSRDMHLLRKCPCPVWLLKSGGANPYSRILAAVDVTPDLDTEEDIGAVNRAILLRASALALTEFAELHVAHVWEAPAAGMLRLWDAGVQAQDTVAAEYRYVEEMRTRHAHSLKTLLNDLREIIGDEAFDYLKLSSHLPRGAAAELIPALAAELAVDLIVMGTLGRSGIPGLLIGNTAETILGRCDCDVLAIKPPSFVTPVTLDGS</sequence>
<comment type="caution">
    <text evidence="6">The sequence shown here is derived from an EMBL/GenBank/DDBJ whole genome shotgun (WGS) entry which is preliminary data.</text>
</comment>
<feature type="domain" description="UspA" evidence="5">
    <location>
        <begin position="146"/>
        <end position="312"/>
    </location>
</feature>
<dbReference type="SUPFAM" id="SSF52402">
    <property type="entry name" value="Adenine nucleotide alpha hydrolases-like"/>
    <property type="match status" value="2"/>
</dbReference>
<dbReference type="Pfam" id="PF00582">
    <property type="entry name" value="Usp"/>
    <property type="match status" value="2"/>
</dbReference>
<comment type="similarity">
    <text evidence="2">Belongs to the universal stress protein A family.</text>
</comment>
<dbReference type="PANTHER" id="PTHR47892:SF1">
    <property type="entry name" value="UNIVERSAL STRESS PROTEIN E"/>
    <property type="match status" value="1"/>
</dbReference>
<evidence type="ECO:0000256" key="3">
    <source>
        <dbReference type="ARBA" id="ARBA00022490"/>
    </source>
</evidence>
<dbReference type="Gene3D" id="3.40.50.12370">
    <property type="match status" value="1"/>
</dbReference>
<gene>
    <name evidence="6" type="ORF">EDC35_104220</name>
</gene>
<comment type="subcellular location">
    <subcellularLocation>
        <location evidence="1">Cytoplasm</location>
    </subcellularLocation>
</comment>
<protein>
    <submittedName>
        <fullName evidence="6">Nucleotide-binding universal stress UspA family protein</fullName>
    </submittedName>
</protein>
<evidence type="ECO:0000256" key="1">
    <source>
        <dbReference type="ARBA" id="ARBA00004496"/>
    </source>
</evidence>
<dbReference type="RefSeq" id="WP_165903390.1">
    <property type="nucleotide sequence ID" value="NZ_SMAO01000004.1"/>
</dbReference>
<organism evidence="6 7">
    <name type="scientific">Thiobaca trueperi</name>
    <dbReference type="NCBI Taxonomy" id="127458"/>
    <lineage>
        <taxon>Bacteria</taxon>
        <taxon>Pseudomonadati</taxon>
        <taxon>Pseudomonadota</taxon>
        <taxon>Gammaproteobacteria</taxon>
        <taxon>Chromatiales</taxon>
        <taxon>Chromatiaceae</taxon>
        <taxon>Thiobaca</taxon>
    </lineage>
</organism>
<dbReference type="EMBL" id="SMAO01000004">
    <property type="protein sequence ID" value="TCT21365.1"/>
    <property type="molecule type" value="Genomic_DNA"/>
</dbReference>
<evidence type="ECO:0000313" key="7">
    <source>
        <dbReference type="Proteomes" id="UP000295717"/>
    </source>
</evidence>
<dbReference type="InterPro" id="IPR006015">
    <property type="entry name" value="Universal_stress_UspA"/>
</dbReference>
<dbReference type="GO" id="GO:0005737">
    <property type="term" value="C:cytoplasm"/>
    <property type="evidence" value="ECO:0007669"/>
    <property type="project" value="UniProtKB-SubCell"/>
</dbReference>
<reference evidence="6 7" key="1">
    <citation type="submission" date="2019-03" db="EMBL/GenBank/DDBJ databases">
        <title>Genomic Encyclopedia of Type Strains, Phase IV (KMG-IV): sequencing the most valuable type-strain genomes for metagenomic binning, comparative biology and taxonomic classification.</title>
        <authorList>
            <person name="Goeker M."/>
        </authorList>
    </citation>
    <scope>NUCLEOTIDE SEQUENCE [LARGE SCALE GENOMIC DNA]</scope>
    <source>
        <strain evidence="6 7">DSM 13587</strain>
    </source>
</reference>
<dbReference type="PRINTS" id="PR01438">
    <property type="entry name" value="UNVRSLSTRESS"/>
</dbReference>
<evidence type="ECO:0000256" key="2">
    <source>
        <dbReference type="ARBA" id="ARBA00008791"/>
    </source>
</evidence>
<dbReference type="Proteomes" id="UP000295717">
    <property type="component" value="Unassembled WGS sequence"/>
</dbReference>
<proteinExistence type="inferred from homology"/>
<dbReference type="PANTHER" id="PTHR47892">
    <property type="entry name" value="UNIVERSAL STRESS PROTEIN E"/>
    <property type="match status" value="1"/>
</dbReference>
<name>A0A4R3MYB5_9GAMM</name>
<comment type="function">
    <text evidence="4">Required for resistance to DNA-damaging agents.</text>
</comment>